<sequence length="102" mass="10285">MQKLKLRTVSMSSLLLVAPLLMTGCDTMQSLMGGSSGRDDTTYHSSSSASVTTYDRANSPTSGSSTAAHSSSSAAAANAPKPSGQSMTTKPAVPMSAPTVGQ</sequence>
<feature type="compositionally biased region" description="Low complexity" evidence="1">
    <location>
        <begin position="59"/>
        <end position="83"/>
    </location>
</feature>
<protein>
    <submittedName>
        <fullName evidence="3">Uncharacterized protein</fullName>
    </submittedName>
</protein>
<dbReference type="Proteomes" id="UP000054608">
    <property type="component" value="Unassembled WGS sequence"/>
</dbReference>
<dbReference type="EMBL" id="LNYT01000022">
    <property type="protein sequence ID" value="KTD45768.1"/>
    <property type="molecule type" value="Genomic_DNA"/>
</dbReference>
<comment type="caution">
    <text evidence="3">The sequence shown here is derived from an EMBL/GenBank/DDBJ whole genome shotgun (WGS) entry which is preliminary data.</text>
</comment>
<dbReference type="PATRIC" id="fig|458.5.peg.2671"/>
<dbReference type="PROSITE" id="PS51257">
    <property type="entry name" value="PROKAR_LIPOPROTEIN"/>
    <property type="match status" value="1"/>
</dbReference>
<dbReference type="STRING" id="458.Lrub_2565"/>
<feature type="region of interest" description="Disordered" evidence="1">
    <location>
        <begin position="30"/>
        <end position="102"/>
    </location>
</feature>
<accession>A0A0W0XMG0</accession>
<reference evidence="3 4" key="1">
    <citation type="submission" date="2015-11" db="EMBL/GenBank/DDBJ databases">
        <title>Genomic analysis of 38 Legionella species identifies large and diverse effector repertoires.</title>
        <authorList>
            <person name="Burstein D."/>
            <person name="Amaro F."/>
            <person name="Zusman T."/>
            <person name="Lifshitz Z."/>
            <person name="Cohen O."/>
            <person name="Gilbert J.A."/>
            <person name="Pupko T."/>
            <person name="Shuman H.A."/>
            <person name="Segal G."/>
        </authorList>
    </citation>
    <scope>NUCLEOTIDE SEQUENCE [LARGE SCALE GENOMIC DNA]</scope>
    <source>
        <strain evidence="3 4">WA-270A-C2</strain>
    </source>
</reference>
<keyword evidence="2" id="KW-0732">Signal</keyword>
<dbReference type="AlphaFoldDB" id="A0A0W0XMG0"/>
<feature type="signal peptide" evidence="2">
    <location>
        <begin position="1"/>
        <end position="23"/>
    </location>
</feature>
<dbReference type="OrthoDB" id="5653943at2"/>
<organism evidence="3 4">
    <name type="scientific">Legionella rubrilucens</name>
    <dbReference type="NCBI Taxonomy" id="458"/>
    <lineage>
        <taxon>Bacteria</taxon>
        <taxon>Pseudomonadati</taxon>
        <taxon>Pseudomonadota</taxon>
        <taxon>Gammaproteobacteria</taxon>
        <taxon>Legionellales</taxon>
        <taxon>Legionellaceae</taxon>
        <taxon>Legionella</taxon>
    </lineage>
</organism>
<dbReference type="RefSeq" id="WP_058532529.1">
    <property type="nucleotide sequence ID" value="NZ_CAAAIN010000004.1"/>
</dbReference>
<evidence type="ECO:0000313" key="3">
    <source>
        <dbReference type="EMBL" id="KTD45768.1"/>
    </source>
</evidence>
<evidence type="ECO:0000256" key="2">
    <source>
        <dbReference type="SAM" id="SignalP"/>
    </source>
</evidence>
<evidence type="ECO:0000256" key="1">
    <source>
        <dbReference type="SAM" id="MobiDB-lite"/>
    </source>
</evidence>
<name>A0A0W0XMG0_9GAMM</name>
<feature type="compositionally biased region" description="Polar residues" evidence="1">
    <location>
        <begin position="43"/>
        <end position="58"/>
    </location>
</feature>
<proteinExistence type="predicted"/>
<evidence type="ECO:0000313" key="4">
    <source>
        <dbReference type="Proteomes" id="UP000054608"/>
    </source>
</evidence>
<keyword evidence="4" id="KW-1185">Reference proteome</keyword>
<gene>
    <name evidence="3" type="ORF">Lrub_2565</name>
</gene>
<feature type="chain" id="PRO_5006916656" evidence="2">
    <location>
        <begin position="24"/>
        <end position="102"/>
    </location>
</feature>